<protein>
    <submittedName>
        <fullName evidence="1">Uncharacterized protein</fullName>
    </submittedName>
</protein>
<evidence type="ECO:0000313" key="1">
    <source>
        <dbReference type="EMBL" id="KAI5675729.1"/>
    </source>
</evidence>
<evidence type="ECO:0000313" key="2">
    <source>
        <dbReference type="Proteomes" id="UP001060085"/>
    </source>
</evidence>
<reference evidence="2" key="1">
    <citation type="journal article" date="2023" name="Nat. Plants">
        <title>Single-cell RNA sequencing provides a high-resolution roadmap for understanding the multicellular compartmentation of specialized metabolism.</title>
        <authorList>
            <person name="Sun S."/>
            <person name="Shen X."/>
            <person name="Li Y."/>
            <person name="Li Y."/>
            <person name="Wang S."/>
            <person name="Li R."/>
            <person name="Zhang H."/>
            <person name="Shen G."/>
            <person name="Guo B."/>
            <person name="Wei J."/>
            <person name="Xu J."/>
            <person name="St-Pierre B."/>
            <person name="Chen S."/>
            <person name="Sun C."/>
        </authorList>
    </citation>
    <scope>NUCLEOTIDE SEQUENCE [LARGE SCALE GENOMIC DNA]</scope>
</reference>
<name>A0ACC0BSZ3_CATRO</name>
<comment type="caution">
    <text evidence="1">The sequence shown here is derived from an EMBL/GenBank/DDBJ whole genome shotgun (WGS) entry which is preliminary data.</text>
</comment>
<accession>A0ACC0BSZ3</accession>
<dbReference type="Proteomes" id="UP001060085">
    <property type="component" value="Linkage Group LG02"/>
</dbReference>
<keyword evidence="2" id="KW-1185">Reference proteome</keyword>
<organism evidence="1 2">
    <name type="scientific">Catharanthus roseus</name>
    <name type="common">Madagascar periwinkle</name>
    <name type="synonym">Vinca rosea</name>
    <dbReference type="NCBI Taxonomy" id="4058"/>
    <lineage>
        <taxon>Eukaryota</taxon>
        <taxon>Viridiplantae</taxon>
        <taxon>Streptophyta</taxon>
        <taxon>Embryophyta</taxon>
        <taxon>Tracheophyta</taxon>
        <taxon>Spermatophyta</taxon>
        <taxon>Magnoliopsida</taxon>
        <taxon>eudicotyledons</taxon>
        <taxon>Gunneridae</taxon>
        <taxon>Pentapetalae</taxon>
        <taxon>asterids</taxon>
        <taxon>lamiids</taxon>
        <taxon>Gentianales</taxon>
        <taxon>Apocynaceae</taxon>
        <taxon>Rauvolfioideae</taxon>
        <taxon>Vinceae</taxon>
        <taxon>Catharanthinae</taxon>
        <taxon>Catharanthus</taxon>
    </lineage>
</organism>
<proteinExistence type="predicted"/>
<gene>
    <name evidence="1" type="ORF">M9H77_06679</name>
</gene>
<sequence length="573" mass="64340">MPDLEPLSVSSSPSLSLIPFPNFIKPISMDAPQNPLHFEALNPNSMWNNNQDKEKNDEVEHSGKSESNSNGSADSEIGALQPDAAEKINSKSLEEYVSEWAQRKIDAGIPESRCYLPFLEDGPKMAVCLLCQNSIYPKEVISCSVQSCPTTFHETCAKEKLGFSSEKPFKCPQHACYLCKEKFHLWRCMRCPLASHSKCAAFPEHVIHILDHPGQVICWRHHSDWRLDREQSVPAKNIEEIFSSLPLPYTEEEFKIDINWKDGIENKSKPPPYVHIRRNVYLVKKKKDNIDADIGCTHCSPTGCAEDCVCRIQCISCSKACRCSGMCTNRPFRKEKKMSIVQTALCGWGVVAAESISQGDFIIEYIGEVIDDALCEKRLWDMKHKGVENFYMCEIRKDFTIDATFKGNKSRFLNHSCDPNCKLEKWQVEGETRVGVFAARSIEIGEPLTYDYRFVQFGPKVKCHCGAENCQGYLGIKRKIRKGDADVDLSWGSKRKRSVTSCLGIINNNIIDDGEGDDNDNGDSESHDDNGDGDDGNDNDDDDDDSEGDDGDDGDDDDDDDDDDGGNDDDEDE</sequence>
<dbReference type="EMBL" id="CM044702">
    <property type="protein sequence ID" value="KAI5675729.1"/>
    <property type="molecule type" value="Genomic_DNA"/>
</dbReference>